<accession>A0ABQ3VJG0</accession>
<feature type="region of interest" description="Disordered" evidence="1">
    <location>
        <begin position="1"/>
        <end position="79"/>
    </location>
</feature>
<proteinExistence type="predicted"/>
<evidence type="ECO:0000313" key="3">
    <source>
        <dbReference type="Proteomes" id="UP000635565"/>
    </source>
</evidence>
<dbReference type="RefSeq" id="WP_201363996.1">
    <property type="nucleotide sequence ID" value="NZ_BNJJ01000012.1"/>
</dbReference>
<gene>
    <name evidence="2" type="ORF">KSZ_43600</name>
</gene>
<evidence type="ECO:0000256" key="1">
    <source>
        <dbReference type="SAM" id="MobiDB-lite"/>
    </source>
</evidence>
<feature type="compositionally biased region" description="Low complexity" evidence="1">
    <location>
        <begin position="35"/>
        <end position="50"/>
    </location>
</feature>
<feature type="compositionally biased region" description="Polar residues" evidence="1">
    <location>
        <begin position="1"/>
        <end position="16"/>
    </location>
</feature>
<comment type="caution">
    <text evidence="2">The sequence shown here is derived from an EMBL/GenBank/DDBJ whole genome shotgun (WGS) entry which is preliminary data.</text>
</comment>
<feature type="region of interest" description="Disordered" evidence="1">
    <location>
        <begin position="96"/>
        <end position="117"/>
    </location>
</feature>
<organism evidence="2 3">
    <name type="scientific">Dictyobacter formicarum</name>
    <dbReference type="NCBI Taxonomy" id="2778368"/>
    <lineage>
        <taxon>Bacteria</taxon>
        <taxon>Bacillati</taxon>
        <taxon>Chloroflexota</taxon>
        <taxon>Ktedonobacteria</taxon>
        <taxon>Ktedonobacterales</taxon>
        <taxon>Dictyobacteraceae</taxon>
        <taxon>Dictyobacter</taxon>
    </lineage>
</organism>
<protein>
    <submittedName>
        <fullName evidence="2">Uncharacterized protein</fullName>
    </submittedName>
</protein>
<sequence>MHNPNQGMDNPNQNPYTGGGPGNPDQGPYRQSDMNPPNQNPYQPNQPGQEPFRREAAPMPEQEPQQQGTPQPSWGQPAQEPYRREAMNMPEQEQYRGADVNPPEQGTVMGGGTMGQPGKVTVTDYTVPTGLPFNQQEWQALVTTPIQVSLAMMSVSPSGLIGMMQEAMAIGKSVQALQAQGNISQMLAQIGQQLTKGLEDMRAGRPSPFGDIRQMSQNSEMARNTALASCQRSAAILERASPQDAISYKQFVYSFAYNVAAAAREGGFLGLFGGEQISATENAFLNEIAAALGLQRS</sequence>
<evidence type="ECO:0000313" key="2">
    <source>
        <dbReference type="EMBL" id="GHO86354.1"/>
    </source>
</evidence>
<keyword evidence="3" id="KW-1185">Reference proteome</keyword>
<dbReference type="Proteomes" id="UP000635565">
    <property type="component" value="Unassembled WGS sequence"/>
</dbReference>
<feature type="compositionally biased region" description="Low complexity" evidence="1">
    <location>
        <begin position="58"/>
        <end position="72"/>
    </location>
</feature>
<reference evidence="2 3" key="1">
    <citation type="journal article" date="2021" name="Int. J. Syst. Evol. Microbiol.">
        <title>Reticulibacter mediterranei gen. nov., sp. nov., within the new family Reticulibacteraceae fam. nov., and Ktedonospora formicarum gen. nov., sp. nov., Ktedonobacter robiniae sp. nov., Dictyobacter formicarum sp. nov. and Dictyobacter arantiisoli sp. nov., belonging to the class Ktedonobacteria.</title>
        <authorList>
            <person name="Yabe S."/>
            <person name="Zheng Y."/>
            <person name="Wang C.M."/>
            <person name="Sakai Y."/>
            <person name="Abe K."/>
            <person name="Yokota A."/>
            <person name="Donadio S."/>
            <person name="Cavaletti L."/>
            <person name="Monciardini P."/>
        </authorList>
    </citation>
    <scope>NUCLEOTIDE SEQUENCE [LARGE SCALE GENOMIC DNA]</scope>
    <source>
        <strain evidence="2 3">SOSP1-9</strain>
    </source>
</reference>
<name>A0ABQ3VJG0_9CHLR</name>
<dbReference type="EMBL" id="BNJJ01000012">
    <property type="protein sequence ID" value="GHO86354.1"/>
    <property type="molecule type" value="Genomic_DNA"/>
</dbReference>